<evidence type="ECO:0000313" key="1">
    <source>
        <dbReference type="EMBL" id="ODM98558.1"/>
    </source>
</evidence>
<accession>A0A1D2MZZ3</accession>
<dbReference type="PANTHER" id="PTHR47331:SF1">
    <property type="entry name" value="GAG-LIKE PROTEIN"/>
    <property type="match status" value="1"/>
</dbReference>
<proteinExistence type="predicted"/>
<keyword evidence="2" id="KW-1185">Reference proteome</keyword>
<dbReference type="EMBL" id="LJIJ01000342">
    <property type="protein sequence ID" value="ODM98558.1"/>
    <property type="molecule type" value="Genomic_DNA"/>
</dbReference>
<dbReference type="PANTHER" id="PTHR47331">
    <property type="entry name" value="PHD-TYPE DOMAIN-CONTAINING PROTEIN"/>
    <property type="match status" value="1"/>
</dbReference>
<dbReference type="AlphaFoldDB" id="A0A1D2MZZ3"/>
<dbReference type="Proteomes" id="UP000094527">
    <property type="component" value="Unassembled WGS sequence"/>
</dbReference>
<sequence length="226" mass="25546">MSPVFDFFSKVTGTLPRVPCDTSLWTHLSDLQLADPNYYQPGEIDILLGADVVASIMREGRRQGASNTPIAQNSIFGWVLSGRVSTIQQTIINSNVATCRLDSLVERFWKVEELPNRKPLTLEEKACEQFFQTTTTRDSTEIHGTLPFHPSSSQHPSKALEILTLAERRLHQLERRFEKYPNQHAAYIKFMKEYIDLGHMEEAAPTTSAVLFLIILCAKRIAAQPS</sequence>
<name>A0A1D2MZZ3_ORCCI</name>
<protein>
    <submittedName>
        <fullName evidence="1">Uncharacterized protein</fullName>
    </submittedName>
</protein>
<reference evidence="1 2" key="1">
    <citation type="journal article" date="2016" name="Genome Biol. Evol.">
        <title>Gene Family Evolution Reflects Adaptation to Soil Environmental Stressors in the Genome of the Collembolan Orchesella cincta.</title>
        <authorList>
            <person name="Faddeeva-Vakhrusheva A."/>
            <person name="Derks M.F."/>
            <person name="Anvar S.Y."/>
            <person name="Agamennone V."/>
            <person name="Suring W."/>
            <person name="Smit S."/>
            <person name="van Straalen N.M."/>
            <person name="Roelofs D."/>
        </authorList>
    </citation>
    <scope>NUCLEOTIDE SEQUENCE [LARGE SCALE GENOMIC DNA]</scope>
    <source>
        <tissue evidence="1">Mixed pool</tissue>
    </source>
</reference>
<dbReference type="OMA" id="VEFELCE"/>
<dbReference type="OrthoDB" id="6781944at2759"/>
<evidence type="ECO:0000313" key="2">
    <source>
        <dbReference type="Proteomes" id="UP000094527"/>
    </source>
</evidence>
<dbReference type="STRING" id="48709.A0A1D2MZZ3"/>
<gene>
    <name evidence="1" type="ORF">Ocin01_08117</name>
</gene>
<comment type="caution">
    <text evidence="1">The sequence shown here is derived from an EMBL/GenBank/DDBJ whole genome shotgun (WGS) entry which is preliminary data.</text>
</comment>
<organism evidence="1 2">
    <name type="scientific">Orchesella cincta</name>
    <name type="common">Springtail</name>
    <name type="synonym">Podura cincta</name>
    <dbReference type="NCBI Taxonomy" id="48709"/>
    <lineage>
        <taxon>Eukaryota</taxon>
        <taxon>Metazoa</taxon>
        <taxon>Ecdysozoa</taxon>
        <taxon>Arthropoda</taxon>
        <taxon>Hexapoda</taxon>
        <taxon>Collembola</taxon>
        <taxon>Entomobryomorpha</taxon>
        <taxon>Entomobryoidea</taxon>
        <taxon>Orchesellidae</taxon>
        <taxon>Orchesellinae</taxon>
        <taxon>Orchesella</taxon>
    </lineage>
</organism>